<accession>A0A9R1WFF9</accession>
<name>A0A9R1WFF9_LACSA</name>
<protein>
    <submittedName>
        <fullName evidence="1">Uncharacterized protein</fullName>
    </submittedName>
</protein>
<evidence type="ECO:0000313" key="2">
    <source>
        <dbReference type="Proteomes" id="UP000235145"/>
    </source>
</evidence>
<dbReference type="AlphaFoldDB" id="A0A9R1WFF9"/>
<organism evidence="1 2">
    <name type="scientific">Lactuca sativa</name>
    <name type="common">Garden lettuce</name>
    <dbReference type="NCBI Taxonomy" id="4236"/>
    <lineage>
        <taxon>Eukaryota</taxon>
        <taxon>Viridiplantae</taxon>
        <taxon>Streptophyta</taxon>
        <taxon>Embryophyta</taxon>
        <taxon>Tracheophyta</taxon>
        <taxon>Spermatophyta</taxon>
        <taxon>Magnoliopsida</taxon>
        <taxon>eudicotyledons</taxon>
        <taxon>Gunneridae</taxon>
        <taxon>Pentapetalae</taxon>
        <taxon>asterids</taxon>
        <taxon>campanulids</taxon>
        <taxon>Asterales</taxon>
        <taxon>Asteraceae</taxon>
        <taxon>Cichorioideae</taxon>
        <taxon>Cichorieae</taxon>
        <taxon>Lactucinae</taxon>
        <taxon>Lactuca</taxon>
    </lineage>
</organism>
<dbReference type="Proteomes" id="UP000235145">
    <property type="component" value="Unassembled WGS sequence"/>
</dbReference>
<comment type="caution">
    <text evidence="1">The sequence shown here is derived from an EMBL/GenBank/DDBJ whole genome shotgun (WGS) entry which is preliminary data.</text>
</comment>
<dbReference type="EMBL" id="NBSK02000002">
    <property type="protein sequence ID" value="KAJ0221817.1"/>
    <property type="molecule type" value="Genomic_DNA"/>
</dbReference>
<proteinExistence type="predicted"/>
<sequence>MVEATDCELKLPYGTVRPSSAKGTSFHSGDRVQNKKLHQTVQKTMMPKKPEGLSQGLKNKNDRSRLCLMTWNIPKRERERFR</sequence>
<gene>
    <name evidence="1" type="ORF">LSAT_V11C200075180</name>
</gene>
<keyword evidence="2" id="KW-1185">Reference proteome</keyword>
<evidence type="ECO:0000313" key="1">
    <source>
        <dbReference type="EMBL" id="KAJ0221817.1"/>
    </source>
</evidence>
<reference evidence="1 2" key="1">
    <citation type="journal article" date="2017" name="Nat. Commun.">
        <title>Genome assembly with in vitro proximity ligation data and whole-genome triplication in lettuce.</title>
        <authorList>
            <person name="Reyes-Chin-Wo S."/>
            <person name="Wang Z."/>
            <person name="Yang X."/>
            <person name="Kozik A."/>
            <person name="Arikit S."/>
            <person name="Song C."/>
            <person name="Xia L."/>
            <person name="Froenicke L."/>
            <person name="Lavelle D.O."/>
            <person name="Truco M.J."/>
            <person name="Xia R."/>
            <person name="Zhu S."/>
            <person name="Xu C."/>
            <person name="Xu H."/>
            <person name="Xu X."/>
            <person name="Cox K."/>
            <person name="Korf I."/>
            <person name="Meyers B.C."/>
            <person name="Michelmore R.W."/>
        </authorList>
    </citation>
    <scope>NUCLEOTIDE SEQUENCE [LARGE SCALE GENOMIC DNA]</scope>
    <source>
        <strain evidence="2">cv. Salinas</strain>
        <tissue evidence="1">Seedlings</tissue>
    </source>
</reference>